<name>A0ABQ5TXN5_9GAMM</name>
<keyword evidence="4" id="KW-1185">Reference proteome</keyword>
<dbReference type="InterPro" id="IPR049945">
    <property type="entry name" value="AAA_22"/>
</dbReference>
<dbReference type="InterPro" id="IPR052026">
    <property type="entry name" value="ExeA_AAA_ATPase_DNA-bind"/>
</dbReference>
<reference evidence="3" key="1">
    <citation type="journal article" date="2014" name="Int. J. Syst. Evol. Microbiol.">
        <title>Complete genome of a new Firmicutes species belonging to the dominant human colonic microbiota ('Ruminococcus bicirculans') reveals two chromosomes and a selective capacity to utilize plant glucans.</title>
        <authorList>
            <consortium name="NISC Comparative Sequencing Program"/>
            <person name="Wegmann U."/>
            <person name="Louis P."/>
            <person name="Goesmann A."/>
            <person name="Henrissat B."/>
            <person name="Duncan S.H."/>
            <person name="Flint H.J."/>
        </authorList>
    </citation>
    <scope>NUCLEOTIDE SEQUENCE</scope>
    <source>
        <strain evidence="3">NBRC 102424</strain>
    </source>
</reference>
<dbReference type="RefSeq" id="WP_284723358.1">
    <property type="nucleotide sequence ID" value="NZ_BSND01000006.1"/>
</dbReference>
<comment type="caution">
    <text evidence="3">The sequence shown here is derived from an EMBL/GenBank/DDBJ whole genome shotgun (WGS) entry which is preliminary data.</text>
</comment>
<dbReference type="Gene3D" id="3.30.70.1070">
    <property type="entry name" value="Sporulation related repeat"/>
    <property type="match status" value="1"/>
</dbReference>
<dbReference type="InterPro" id="IPR036680">
    <property type="entry name" value="SPOR-like_sf"/>
</dbReference>
<dbReference type="EMBL" id="BSND01000006">
    <property type="protein sequence ID" value="GLQ00358.1"/>
    <property type="molecule type" value="Genomic_DNA"/>
</dbReference>
<dbReference type="InterPro" id="IPR007730">
    <property type="entry name" value="SPOR-like_dom"/>
</dbReference>
<feature type="region of interest" description="Disordered" evidence="1">
    <location>
        <begin position="372"/>
        <end position="391"/>
    </location>
</feature>
<dbReference type="Pfam" id="PF13401">
    <property type="entry name" value="AAA_22"/>
    <property type="match status" value="1"/>
</dbReference>
<sequence length="518" mass="58476">MSDIAATSPEPAYITKLALQRLPFSEVKSAEDFFDGRYIKQRRLLILHLLRSTSTPILLQADTGLGKTTLLQQLQRQTTSDMRFYRWRNNISTLEQYQGMLKALATELASTNDEKSLANLLKERLSHLKKLNITPVLLVDDVQLLSEPEQQLLHSCLSWQDDEQQPILQAVLSMTAETKFNLVSTQWLDLPPLEFIETEAYLLHRLKSAGYQGDSPFPAKEIQYLSKASAGNLARLNALAHQQLLGIKAKTWKRTPKISLGQINWLRWSGGISLAAVIVLILIFQNRINDWISASTASQNTLELPEDISAEDNKLATVVVGDEQEKEAKMLSEREKLEALLAEIPTPASETSSAQEQEKLMPSAEAEQVVVEAEPEEKIEKETPTVPGPEEQIVNNENKTIAPKQVKKLELSILDKVHDTKWILSRPAKHYTFQLMGSWDDKEVDAFIEEHGLTGDVARFTSLRDNKPWHVLIFGVYPSKQAALKASNQWSGAMNNLPTWLRRFDSVQKQIKEKGVKP</sequence>
<evidence type="ECO:0000313" key="3">
    <source>
        <dbReference type="EMBL" id="GLQ00358.1"/>
    </source>
</evidence>
<protein>
    <recommendedName>
        <fullName evidence="2">SPOR domain-containing protein</fullName>
    </recommendedName>
</protein>
<evidence type="ECO:0000259" key="2">
    <source>
        <dbReference type="PROSITE" id="PS51724"/>
    </source>
</evidence>
<proteinExistence type="predicted"/>
<dbReference type="Gene3D" id="3.40.50.300">
    <property type="entry name" value="P-loop containing nucleotide triphosphate hydrolases"/>
    <property type="match status" value="1"/>
</dbReference>
<feature type="domain" description="SPOR" evidence="2">
    <location>
        <begin position="425"/>
        <end position="503"/>
    </location>
</feature>
<accession>A0ABQ5TXN5</accession>
<dbReference type="Proteomes" id="UP001161423">
    <property type="component" value="Unassembled WGS sequence"/>
</dbReference>
<gene>
    <name evidence="3" type="ORF">GCM10007891_22110</name>
</gene>
<dbReference type="InterPro" id="IPR027417">
    <property type="entry name" value="P-loop_NTPase"/>
</dbReference>
<organism evidence="3 4">
    <name type="scientific">Methylophaga thalassica</name>
    <dbReference type="NCBI Taxonomy" id="40223"/>
    <lineage>
        <taxon>Bacteria</taxon>
        <taxon>Pseudomonadati</taxon>
        <taxon>Pseudomonadota</taxon>
        <taxon>Gammaproteobacteria</taxon>
        <taxon>Thiotrichales</taxon>
        <taxon>Piscirickettsiaceae</taxon>
        <taxon>Methylophaga</taxon>
    </lineage>
</organism>
<reference evidence="3" key="2">
    <citation type="submission" date="2023-01" db="EMBL/GenBank/DDBJ databases">
        <title>Draft genome sequence of Methylophaga thalassica strain NBRC 102424.</title>
        <authorList>
            <person name="Sun Q."/>
            <person name="Mori K."/>
        </authorList>
    </citation>
    <scope>NUCLEOTIDE SEQUENCE</scope>
    <source>
        <strain evidence="3">NBRC 102424</strain>
    </source>
</reference>
<dbReference type="PROSITE" id="PS51724">
    <property type="entry name" value="SPOR"/>
    <property type="match status" value="1"/>
</dbReference>
<dbReference type="PANTHER" id="PTHR35894:SF7">
    <property type="entry name" value="GENERAL SECRETION PATHWAY PROTEIN A-RELATED"/>
    <property type="match status" value="1"/>
</dbReference>
<evidence type="ECO:0000256" key="1">
    <source>
        <dbReference type="SAM" id="MobiDB-lite"/>
    </source>
</evidence>
<evidence type="ECO:0000313" key="4">
    <source>
        <dbReference type="Proteomes" id="UP001161423"/>
    </source>
</evidence>
<dbReference type="SUPFAM" id="SSF52540">
    <property type="entry name" value="P-loop containing nucleoside triphosphate hydrolases"/>
    <property type="match status" value="1"/>
</dbReference>
<dbReference type="PANTHER" id="PTHR35894">
    <property type="entry name" value="GENERAL SECRETION PATHWAY PROTEIN A-RELATED"/>
    <property type="match status" value="1"/>
</dbReference>